<sequence length="294" mass="32009">MRPTALGMGSAWIGARNGSEVEAVEAVHRAFERGINFFDTAPRYQGGKAERWLGQALADLPRDSVYVSTKVGVRPGEQADFTAQAINRGFEQSLSALGVDHVDLLLIHDPPEIESALADALEPMLRLKEQGLARHIGIGCRPSAFHLRAMETGQMDVVLTFSNYTLINQSALGDTIPDAMRRGVGLLLGSPQGMGTLTGVEPDQHQHPRAHAIWQWCQQHNVNLRDLALQFCLSLPINGCVLFGPATASEVDQGIDSATTPIDEATWTAFEQAFDIQRCTRRDQIPTSSVIDSA</sequence>
<dbReference type="RefSeq" id="WP_425346065.1">
    <property type="nucleotide sequence ID" value="NZ_JBGUBD010000007.1"/>
</dbReference>
<dbReference type="Gene3D" id="3.20.20.100">
    <property type="entry name" value="NADP-dependent oxidoreductase domain"/>
    <property type="match status" value="1"/>
</dbReference>
<organism evidence="2 3">
    <name type="scientific">Natronomicrosphaera hydrolytica</name>
    <dbReference type="NCBI Taxonomy" id="3242702"/>
    <lineage>
        <taxon>Bacteria</taxon>
        <taxon>Pseudomonadati</taxon>
        <taxon>Planctomycetota</taxon>
        <taxon>Phycisphaerae</taxon>
        <taxon>Phycisphaerales</taxon>
        <taxon>Phycisphaeraceae</taxon>
        <taxon>Natronomicrosphaera</taxon>
    </lineage>
</organism>
<dbReference type="InterPro" id="IPR020471">
    <property type="entry name" value="AKR"/>
</dbReference>
<dbReference type="EMBL" id="JBGUBD010000007">
    <property type="protein sequence ID" value="MFA9479138.1"/>
    <property type="molecule type" value="Genomic_DNA"/>
</dbReference>
<dbReference type="Proteomes" id="UP001575105">
    <property type="component" value="Unassembled WGS sequence"/>
</dbReference>
<reference evidence="2 3" key="1">
    <citation type="submission" date="2024-08" db="EMBL/GenBank/DDBJ databases">
        <title>Whole-genome sequencing of halo(alkali)philic microorganisms from hypersaline lakes.</title>
        <authorList>
            <person name="Sorokin D.Y."/>
            <person name="Merkel A.Y."/>
            <person name="Messina E."/>
            <person name="Yakimov M."/>
        </authorList>
    </citation>
    <scope>NUCLEOTIDE SEQUENCE [LARGE SCALE GENOMIC DNA]</scope>
    <source>
        <strain evidence="2 3">AB-hyl4</strain>
    </source>
</reference>
<dbReference type="InterPro" id="IPR036812">
    <property type="entry name" value="NAD(P)_OxRdtase_dom_sf"/>
</dbReference>
<dbReference type="Pfam" id="PF00248">
    <property type="entry name" value="Aldo_ket_red"/>
    <property type="match status" value="1"/>
</dbReference>
<keyword evidence="3" id="KW-1185">Reference proteome</keyword>
<dbReference type="CDD" id="cd19090">
    <property type="entry name" value="AKR_AKR15A-like"/>
    <property type="match status" value="1"/>
</dbReference>
<evidence type="ECO:0000313" key="3">
    <source>
        <dbReference type="Proteomes" id="UP001575105"/>
    </source>
</evidence>
<proteinExistence type="predicted"/>
<gene>
    <name evidence="2" type="ORF">ACERK3_12670</name>
</gene>
<name>A0ABV4UA53_9BACT</name>
<feature type="domain" description="NADP-dependent oxidoreductase" evidence="1">
    <location>
        <begin position="6"/>
        <end position="272"/>
    </location>
</feature>
<dbReference type="SUPFAM" id="SSF51430">
    <property type="entry name" value="NAD(P)-linked oxidoreductase"/>
    <property type="match status" value="1"/>
</dbReference>
<evidence type="ECO:0000313" key="2">
    <source>
        <dbReference type="EMBL" id="MFA9479138.1"/>
    </source>
</evidence>
<accession>A0ABV4UA53</accession>
<dbReference type="InterPro" id="IPR023210">
    <property type="entry name" value="NADP_OxRdtase_dom"/>
</dbReference>
<evidence type="ECO:0000259" key="1">
    <source>
        <dbReference type="Pfam" id="PF00248"/>
    </source>
</evidence>
<protein>
    <submittedName>
        <fullName evidence="2">Aldo/keto reductase</fullName>
    </submittedName>
</protein>
<dbReference type="PANTHER" id="PTHR42686">
    <property type="entry name" value="GH17980P-RELATED"/>
    <property type="match status" value="1"/>
</dbReference>
<comment type="caution">
    <text evidence="2">The sequence shown here is derived from an EMBL/GenBank/DDBJ whole genome shotgun (WGS) entry which is preliminary data.</text>
</comment>
<dbReference type="PANTHER" id="PTHR42686:SF1">
    <property type="entry name" value="GH17980P-RELATED"/>
    <property type="match status" value="1"/>
</dbReference>